<gene>
    <name evidence="4" type="ORF">KY290_020430</name>
</gene>
<organism evidence="4 5">
    <name type="scientific">Solanum tuberosum</name>
    <name type="common">Potato</name>
    <dbReference type="NCBI Taxonomy" id="4113"/>
    <lineage>
        <taxon>Eukaryota</taxon>
        <taxon>Viridiplantae</taxon>
        <taxon>Streptophyta</taxon>
        <taxon>Embryophyta</taxon>
        <taxon>Tracheophyta</taxon>
        <taxon>Spermatophyta</taxon>
        <taxon>Magnoliopsida</taxon>
        <taxon>eudicotyledons</taxon>
        <taxon>Gunneridae</taxon>
        <taxon>Pentapetalae</taxon>
        <taxon>asterids</taxon>
        <taxon>lamiids</taxon>
        <taxon>Solanales</taxon>
        <taxon>Solanaceae</taxon>
        <taxon>Solanoideae</taxon>
        <taxon>Solaneae</taxon>
        <taxon>Solanum</taxon>
    </lineage>
</organism>
<feature type="region of interest" description="Disordered" evidence="2">
    <location>
        <begin position="1"/>
        <end position="20"/>
    </location>
</feature>
<evidence type="ECO:0000256" key="2">
    <source>
        <dbReference type="SAM" id="MobiDB-lite"/>
    </source>
</evidence>
<evidence type="ECO:0000256" key="1">
    <source>
        <dbReference type="PROSITE-ProRule" id="PRU00047"/>
    </source>
</evidence>
<dbReference type="PROSITE" id="PS50158">
    <property type="entry name" value="ZF_CCHC"/>
    <property type="match status" value="1"/>
</dbReference>
<comment type="caution">
    <text evidence="4">The sequence shown here is derived from an EMBL/GenBank/DDBJ whole genome shotgun (WGS) entry which is preliminary data.</text>
</comment>
<evidence type="ECO:0000313" key="4">
    <source>
        <dbReference type="EMBL" id="KAH0756937.1"/>
    </source>
</evidence>
<evidence type="ECO:0000313" key="5">
    <source>
        <dbReference type="Proteomes" id="UP000826656"/>
    </source>
</evidence>
<protein>
    <recommendedName>
        <fullName evidence="3">CCHC-type domain-containing protein</fullName>
    </recommendedName>
</protein>
<dbReference type="SMART" id="SM00343">
    <property type="entry name" value="ZnF_C2HC"/>
    <property type="match status" value="1"/>
</dbReference>
<dbReference type="SUPFAM" id="SSF57756">
    <property type="entry name" value="Retrovirus zinc finger-like domains"/>
    <property type="match status" value="1"/>
</dbReference>
<dbReference type="Gene3D" id="4.10.60.10">
    <property type="entry name" value="Zinc finger, CCHC-type"/>
    <property type="match status" value="1"/>
</dbReference>
<keyword evidence="1" id="KW-0863">Zinc-finger</keyword>
<name>A0ABQ7V0P7_SOLTU</name>
<dbReference type="EMBL" id="JAIVGD010000015">
    <property type="protein sequence ID" value="KAH0756937.1"/>
    <property type="molecule type" value="Genomic_DNA"/>
</dbReference>
<dbReference type="InterPro" id="IPR001878">
    <property type="entry name" value="Znf_CCHC"/>
</dbReference>
<feature type="domain" description="CCHC-type" evidence="3">
    <location>
        <begin position="29"/>
        <end position="45"/>
    </location>
</feature>
<keyword evidence="5" id="KW-1185">Reference proteome</keyword>
<feature type="compositionally biased region" description="Basic residues" evidence="2">
    <location>
        <begin position="1"/>
        <end position="15"/>
    </location>
</feature>
<keyword evidence="1" id="KW-0479">Metal-binding</keyword>
<sequence length="86" mass="10227">MESFRKSRNNRRGRNPGKYLTDQLRNDEKCYECGKYGHIASECPDAKKIYSRGNQKNKALRSWSDEDYSENEHEESETYATWLLEN</sequence>
<evidence type="ECO:0000259" key="3">
    <source>
        <dbReference type="PROSITE" id="PS50158"/>
    </source>
</evidence>
<accession>A0ABQ7V0P7</accession>
<keyword evidence="1" id="KW-0862">Zinc</keyword>
<dbReference type="InterPro" id="IPR036875">
    <property type="entry name" value="Znf_CCHC_sf"/>
</dbReference>
<proteinExistence type="predicted"/>
<dbReference type="Proteomes" id="UP000826656">
    <property type="component" value="Unassembled WGS sequence"/>
</dbReference>
<reference evidence="4 5" key="1">
    <citation type="journal article" date="2021" name="bioRxiv">
        <title>Chromosome-scale and haplotype-resolved genome assembly of a tetraploid potato cultivar.</title>
        <authorList>
            <person name="Sun H."/>
            <person name="Jiao W.-B."/>
            <person name="Krause K."/>
            <person name="Campoy J.A."/>
            <person name="Goel M."/>
            <person name="Folz-Donahue K."/>
            <person name="Kukat C."/>
            <person name="Huettel B."/>
            <person name="Schneeberger K."/>
        </authorList>
    </citation>
    <scope>NUCLEOTIDE SEQUENCE [LARGE SCALE GENOMIC DNA]</scope>
    <source>
        <strain evidence="4">SolTubOtavaFocal</strain>
        <tissue evidence="4">Leaves</tissue>
    </source>
</reference>
<dbReference type="Pfam" id="PF00098">
    <property type="entry name" value="zf-CCHC"/>
    <property type="match status" value="1"/>
</dbReference>